<dbReference type="GeneID" id="54454334"/>
<proteinExistence type="predicted"/>
<evidence type="ECO:0000313" key="2">
    <source>
        <dbReference type="EMBL" id="KAF2801469.1"/>
    </source>
</evidence>
<gene>
    <name evidence="2 4" type="ORF">BDZ99DRAFT_221714</name>
</gene>
<dbReference type="AlphaFoldDB" id="A0A6A6XYL2"/>
<accession>A0A6A6XYL2</accession>
<sequence>MPYTNLAAMVSKTDLTPPPKCSSSSKESEDNPYRGTAEFGILGKSQIRTVQIHQKSHLAFADESGRVVFQIFVDDSITVSFPEDATARLGINGPTIPTDRECVDPKDLKRGAYGATHRCEFWIRAQECLIEEAEKITEATQIVRFGDGYLSASDHGKWCGLFMAKPVSLRVEYRDAWMNVTLPGDDGDGIILIPDVIVTPISLPKLVTTRPIVDLTQGLPHHPRSLPARRRRPSELLPTYFIPYFREPIPH</sequence>
<feature type="region of interest" description="Disordered" evidence="1">
    <location>
        <begin position="1"/>
        <end position="34"/>
    </location>
</feature>
<organism evidence="2">
    <name type="scientific">Mytilinidion resinicola</name>
    <dbReference type="NCBI Taxonomy" id="574789"/>
    <lineage>
        <taxon>Eukaryota</taxon>
        <taxon>Fungi</taxon>
        <taxon>Dikarya</taxon>
        <taxon>Ascomycota</taxon>
        <taxon>Pezizomycotina</taxon>
        <taxon>Dothideomycetes</taxon>
        <taxon>Pleosporomycetidae</taxon>
        <taxon>Mytilinidiales</taxon>
        <taxon>Mytilinidiaceae</taxon>
        <taxon>Mytilinidion</taxon>
    </lineage>
</organism>
<protein>
    <submittedName>
        <fullName evidence="2 4">Uncharacterized protein</fullName>
    </submittedName>
</protein>
<dbReference type="Proteomes" id="UP000504636">
    <property type="component" value="Unplaced"/>
</dbReference>
<keyword evidence="3" id="KW-1185">Reference proteome</keyword>
<evidence type="ECO:0000313" key="3">
    <source>
        <dbReference type="Proteomes" id="UP000504636"/>
    </source>
</evidence>
<evidence type="ECO:0000256" key="1">
    <source>
        <dbReference type="SAM" id="MobiDB-lite"/>
    </source>
</evidence>
<name>A0A6A6XYL2_9PEZI</name>
<dbReference type="RefSeq" id="XP_033568433.1">
    <property type="nucleotide sequence ID" value="XM_033713441.1"/>
</dbReference>
<reference evidence="4" key="2">
    <citation type="submission" date="2020-04" db="EMBL/GenBank/DDBJ databases">
        <authorList>
            <consortium name="NCBI Genome Project"/>
        </authorList>
    </citation>
    <scope>NUCLEOTIDE SEQUENCE</scope>
    <source>
        <strain evidence="4">CBS 304.34</strain>
    </source>
</reference>
<reference evidence="2 4" key="1">
    <citation type="journal article" date="2020" name="Stud. Mycol.">
        <title>101 Dothideomycetes genomes: a test case for predicting lifestyles and emergence of pathogens.</title>
        <authorList>
            <person name="Haridas S."/>
            <person name="Albert R."/>
            <person name="Binder M."/>
            <person name="Bloem J."/>
            <person name="Labutti K."/>
            <person name="Salamov A."/>
            <person name="Andreopoulos B."/>
            <person name="Baker S."/>
            <person name="Barry K."/>
            <person name="Bills G."/>
            <person name="Bluhm B."/>
            <person name="Cannon C."/>
            <person name="Castanera R."/>
            <person name="Culley D."/>
            <person name="Daum C."/>
            <person name="Ezra D."/>
            <person name="Gonzalez J."/>
            <person name="Henrissat B."/>
            <person name="Kuo A."/>
            <person name="Liang C."/>
            <person name="Lipzen A."/>
            <person name="Lutzoni F."/>
            <person name="Magnuson J."/>
            <person name="Mondo S."/>
            <person name="Nolan M."/>
            <person name="Ohm R."/>
            <person name="Pangilinan J."/>
            <person name="Park H.-J."/>
            <person name="Ramirez L."/>
            <person name="Alfaro M."/>
            <person name="Sun H."/>
            <person name="Tritt A."/>
            <person name="Yoshinaga Y."/>
            <person name="Zwiers L.-H."/>
            <person name="Turgeon B."/>
            <person name="Goodwin S."/>
            <person name="Spatafora J."/>
            <person name="Crous P."/>
            <person name="Grigoriev I."/>
        </authorList>
    </citation>
    <scope>NUCLEOTIDE SEQUENCE</scope>
    <source>
        <strain evidence="2 4">CBS 304.34</strain>
    </source>
</reference>
<reference evidence="4" key="3">
    <citation type="submission" date="2025-04" db="UniProtKB">
        <authorList>
            <consortium name="RefSeq"/>
        </authorList>
    </citation>
    <scope>IDENTIFICATION</scope>
    <source>
        <strain evidence="4">CBS 304.34</strain>
    </source>
</reference>
<dbReference type="EMBL" id="MU003730">
    <property type="protein sequence ID" value="KAF2801469.1"/>
    <property type="molecule type" value="Genomic_DNA"/>
</dbReference>
<evidence type="ECO:0000313" key="4">
    <source>
        <dbReference type="RefSeq" id="XP_033568433.1"/>
    </source>
</evidence>